<sequence>VEELKDLERKMNVGLEKLAEASESVDQLSKELVVKEKDLEVANKAADKIVAEVAVMAEAAEKVKASVQKVKDRAQHIVDEIAADKAVAMIKLEAAKPALEAAEEALKTIKASDIATVKKLGKPPHLITRIMDCCLILFRRRVDFLEPDPERPCPKPSWQEAMKLMGQMSFLQQLVDFPKDTITGEMVELMEPYMRMEDYTYESALK</sequence>
<evidence type="ECO:0000313" key="5">
    <source>
        <dbReference type="Proteomes" id="UP000678393"/>
    </source>
</evidence>
<evidence type="ECO:0000256" key="1">
    <source>
        <dbReference type="ARBA" id="ARBA00008887"/>
    </source>
</evidence>
<comment type="similarity">
    <text evidence="1">Belongs to the dynein heavy chain family.</text>
</comment>
<dbReference type="GO" id="GO:0007018">
    <property type="term" value="P:microtubule-based movement"/>
    <property type="evidence" value="ECO:0007669"/>
    <property type="project" value="InterPro"/>
</dbReference>
<dbReference type="GO" id="GO:0051959">
    <property type="term" value="F:dynein light intermediate chain binding"/>
    <property type="evidence" value="ECO:0007669"/>
    <property type="project" value="InterPro"/>
</dbReference>
<protein>
    <recommendedName>
        <fullName evidence="3">Dynein heavy chain coiled coil stalk domain-containing protein</fullName>
    </recommendedName>
</protein>
<feature type="non-terminal residue" evidence="4">
    <location>
        <position position="1"/>
    </location>
</feature>
<dbReference type="PANTHER" id="PTHR46532:SF4">
    <property type="entry name" value="AAA+ ATPASE DOMAIN-CONTAINING PROTEIN"/>
    <property type="match status" value="1"/>
</dbReference>
<proteinExistence type="inferred from homology"/>
<name>A0A8S3ZPY8_9EUPU</name>
<keyword evidence="5" id="KW-1185">Reference proteome</keyword>
<feature type="coiled-coil region" evidence="2">
    <location>
        <begin position="4"/>
        <end position="45"/>
    </location>
</feature>
<dbReference type="Gene3D" id="1.20.920.20">
    <property type="match status" value="1"/>
</dbReference>
<dbReference type="Pfam" id="PF12777">
    <property type="entry name" value="MT"/>
    <property type="match status" value="1"/>
</dbReference>
<reference evidence="4" key="1">
    <citation type="submission" date="2021-04" db="EMBL/GenBank/DDBJ databases">
        <authorList>
            <consortium name="Molecular Ecology Group"/>
        </authorList>
    </citation>
    <scope>NUCLEOTIDE SEQUENCE</scope>
</reference>
<gene>
    <name evidence="4" type="ORF">CUNI_LOCUS17222</name>
</gene>
<evidence type="ECO:0000256" key="2">
    <source>
        <dbReference type="SAM" id="Coils"/>
    </source>
</evidence>
<keyword evidence="2" id="KW-0175">Coiled coil</keyword>
<organism evidence="4 5">
    <name type="scientific">Candidula unifasciata</name>
    <dbReference type="NCBI Taxonomy" id="100452"/>
    <lineage>
        <taxon>Eukaryota</taxon>
        <taxon>Metazoa</taxon>
        <taxon>Spiralia</taxon>
        <taxon>Lophotrochozoa</taxon>
        <taxon>Mollusca</taxon>
        <taxon>Gastropoda</taxon>
        <taxon>Heterobranchia</taxon>
        <taxon>Euthyneura</taxon>
        <taxon>Panpulmonata</taxon>
        <taxon>Eupulmonata</taxon>
        <taxon>Stylommatophora</taxon>
        <taxon>Helicina</taxon>
        <taxon>Helicoidea</taxon>
        <taxon>Geomitridae</taxon>
        <taxon>Candidula</taxon>
    </lineage>
</organism>
<dbReference type="OrthoDB" id="6373779at2759"/>
<evidence type="ECO:0000313" key="4">
    <source>
        <dbReference type="EMBL" id="CAG5131664.1"/>
    </source>
</evidence>
<dbReference type="InterPro" id="IPR024743">
    <property type="entry name" value="Dynein_HC_stalk"/>
</dbReference>
<dbReference type="PANTHER" id="PTHR46532">
    <property type="entry name" value="MALE FERTILITY FACTOR KL5"/>
    <property type="match status" value="1"/>
</dbReference>
<dbReference type="GO" id="GO:0045505">
    <property type="term" value="F:dynein intermediate chain binding"/>
    <property type="evidence" value="ECO:0007669"/>
    <property type="project" value="InterPro"/>
</dbReference>
<evidence type="ECO:0000259" key="3">
    <source>
        <dbReference type="Pfam" id="PF12777"/>
    </source>
</evidence>
<dbReference type="GO" id="GO:0005858">
    <property type="term" value="C:axonemal dynein complex"/>
    <property type="evidence" value="ECO:0007669"/>
    <property type="project" value="TreeGrafter"/>
</dbReference>
<dbReference type="InterPro" id="IPR026983">
    <property type="entry name" value="DHC"/>
</dbReference>
<dbReference type="AlphaFoldDB" id="A0A8S3ZPY8"/>
<dbReference type="Proteomes" id="UP000678393">
    <property type="component" value="Unassembled WGS sequence"/>
</dbReference>
<dbReference type="EMBL" id="CAJHNH020004779">
    <property type="protein sequence ID" value="CAG5131664.1"/>
    <property type="molecule type" value="Genomic_DNA"/>
</dbReference>
<accession>A0A8S3ZPY8</accession>
<comment type="caution">
    <text evidence="4">The sequence shown here is derived from an EMBL/GenBank/DDBJ whole genome shotgun (WGS) entry which is preliminary data.</text>
</comment>
<feature type="non-terminal residue" evidence="4">
    <location>
        <position position="206"/>
    </location>
</feature>
<feature type="domain" description="Dynein heavy chain coiled coil stalk" evidence="3">
    <location>
        <begin position="11"/>
        <end position="199"/>
    </location>
</feature>